<dbReference type="AlphaFoldDB" id="A0A175QPS9"/>
<dbReference type="PATRIC" id="fig|401562.3.peg.474"/>
<evidence type="ECO:0000313" key="6">
    <source>
        <dbReference type="Proteomes" id="UP000078272"/>
    </source>
</evidence>
<evidence type="ECO:0000259" key="4">
    <source>
        <dbReference type="SMART" id="SM00797"/>
    </source>
</evidence>
<dbReference type="STRING" id="401562.NS365_07770"/>
<dbReference type="InterPro" id="IPR003778">
    <property type="entry name" value="CT_A_B"/>
</dbReference>
<organism evidence="5 6">
    <name type="scientific">Aureimonas ureilytica</name>
    <dbReference type="NCBI Taxonomy" id="401562"/>
    <lineage>
        <taxon>Bacteria</taxon>
        <taxon>Pseudomonadati</taxon>
        <taxon>Pseudomonadota</taxon>
        <taxon>Alphaproteobacteria</taxon>
        <taxon>Hyphomicrobiales</taxon>
        <taxon>Aurantimonadaceae</taxon>
        <taxon>Aureimonas</taxon>
    </lineage>
</organism>
<proteinExistence type="predicted"/>
<name>A0A175QPS9_9HYPH</name>
<dbReference type="InterPro" id="IPR029000">
    <property type="entry name" value="Cyclophilin-like_dom_sf"/>
</dbReference>
<dbReference type="Pfam" id="PF02626">
    <property type="entry name" value="CT_A_B"/>
    <property type="match status" value="1"/>
</dbReference>
<feature type="domain" description="Carboxyltransferase" evidence="4">
    <location>
        <begin position="1"/>
        <end position="127"/>
    </location>
</feature>
<keyword evidence="1" id="KW-0547">Nucleotide-binding</keyword>
<dbReference type="GO" id="GO:0005524">
    <property type="term" value="F:ATP binding"/>
    <property type="evidence" value="ECO:0007669"/>
    <property type="project" value="UniProtKB-KW"/>
</dbReference>
<gene>
    <name evidence="5" type="ORF">NS226_23265</name>
</gene>
<keyword evidence="3" id="KW-0067">ATP-binding</keyword>
<feature type="non-terminal residue" evidence="5">
    <location>
        <position position="1"/>
    </location>
</feature>
<reference evidence="5 6" key="1">
    <citation type="journal article" date="2016" name="Front. Microbiol.">
        <title>Genomic Resource of Rice Seed Associated Bacteria.</title>
        <authorList>
            <person name="Midha S."/>
            <person name="Bansal K."/>
            <person name="Sharma S."/>
            <person name="Kumar N."/>
            <person name="Patil P.P."/>
            <person name="Chaudhry V."/>
            <person name="Patil P.B."/>
        </authorList>
    </citation>
    <scope>NUCLEOTIDE SEQUENCE [LARGE SCALE GENOMIC DNA]</scope>
    <source>
        <strain evidence="5 6">NS226</strain>
    </source>
</reference>
<protein>
    <submittedName>
        <fullName evidence="5">Allophanate hydrolase</fullName>
    </submittedName>
</protein>
<sequence>TLRVVPGPQDDRFGTEVLRLFLSAPFALSSARDRMAQVLDGPVLTAGGGHDIVSDGTCAGSIQVPASGRPLVLMAERQTTGGYPKIATLASVDLPGLAQRPTGRHVRFRAVSQAEAEDALIVARAELGHCLDALEEKRLPRAKGGMR</sequence>
<evidence type="ECO:0000256" key="3">
    <source>
        <dbReference type="ARBA" id="ARBA00022840"/>
    </source>
</evidence>
<evidence type="ECO:0000313" key="5">
    <source>
        <dbReference type="EMBL" id="KTQ76094.1"/>
    </source>
</evidence>
<evidence type="ECO:0000256" key="1">
    <source>
        <dbReference type="ARBA" id="ARBA00022741"/>
    </source>
</evidence>
<comment type="caution">
    <text evidence="5">The sequence shown here is derived from an EMBL/GenBank/DDBJ whole genome shotgun (WGS) entry which is preliminary data.</text>
</comment>
<evidence type="ECO:0000256" key="2">
    <source>
        <dbReference type="ARBA" id="ARBA00022801"/>
    </source>
</evidence>
<dbReference type="Proteomes" id="UP000078272">
    <property type="component" value="Unassembled WGS sequence"/>
</dbReference>
<dbReference type="SUPFAM" id="SSF50891">
    <property type="entry name" value="Cyclophilin-like"/>
    <property type="match status" value="1"/>
</dbReference>
<dbReference type="GO" id="GO:0016787">
    <property type="term" value="F:hydrolase activity"/>
    <property type="evidence" value="ECO:0007669"/>
    <property type="project" value="UniProtKB-KW"/>
</dbReference>
<dbReference type="EMBL" id="LDPZ01000122">
    <property type="protein sequence ID" value="KTQ76094.1"/>
    <property type="molecule type" value="Genomic_DNA"/>
</dbReference>
<dbReference type="SMART" id="SM00797">
    <property type="entry name" value="AHS2"/>
    <property type="match status" value="1"/>
</dbReference>
<dbReference type="PANTHER" id="PTHR43309:SF5">
    <property type="entry name" value="5-OXOPROLINASE SUBUNIT C"/>
    <property type="match status" value="1"/>
</dbReference>
<keyword evidence="2 5" id="KW-0378">Hydrolase</keyword>
<accession>A0A175QPS9</accession>
<dbReference type="Gene3D" id="2.40.100.10">
    <property type="entry name" value="Cyclophilin-like"/>
    <property type="match status" value="1"/>
</dbReference>
<dbReference type="InterPro" id="IPR052708">
    <property type="entry name" value="PxpC"/>
</dbReference>
<dbReference type="PANTHER" id="PTHR43309">
    <property type="entry name" value="5-OXOPROLINASE SUBUNIT C"/>
    <property type="match status" value="1"/>
</dbReference>